<dbReference type="OrthoDB" id="4150603at2759"/>
<dbReference type="Proteomes" id="UP000054342">
    <property type="component" value="Unassembled WGS sequence"/>
</dbReference>
<name>A0A0D2EMV1_9EURO</name>
<organism evidence="2 3">
    <name type="scientific">Exophiala xenobiotica</name>
    <dbReference type="NCBI Taxonomy" id="348802"/>
    <lineage>
        <taxon>Eukaryota</taxon>
        <taxon>Fungi</taxon>
        <taxon>Dikarya</taxon>
        <taxon>Ascomycota</taxon>
        <taxon>Pezizomycotina</taxon>
        <taxon>Eurotiomycetes</taxon>
        <taxon>Chaetothyriomycetidae</taxon>
        <taxon>Chaetothyriales</taxon>
        <taxon>Herpotrichiellaceae</taxon>
        <taxon>Exophiala</taxon>
    </lineage>
</organism>
<evidence type="ECO:0000313" key="3">
    <source>
        <dbReference type="Proteomes" id="UP000054342"/>
    </source>
</evidence>
<feature type="transmembrane region" description="Helical" evidence="1">
    <location>
        <begin position="145"/>
        <end position="170"/>
    </location>
</feature>
<feature type="transmembrane region" description="Helical" evidence="1">
    <location>
        <begin position="87"/>
        <end position="107"/>
    </location>
</feature>
<gene>
    <name evidence="2" type="ORF">PV05_05383</name>
</gene>
<feature type="transmembrane region" description="Helical" evidence="1">
    <location>
        <begin position="61"/>
        <end position="80"/>
    </location>
</feature>
<protein>
    <recommendedName>
        <fullName evidence="4">MARVEL domain-containing protein</fullName>
    </recommendedName>
</protein>
<sequence length="219" mass="24290">MKFKIKTRELELTKALDEVFLRLCLMALRVCQAVFSIPIIGFAAAFTSALSSEDQNVPSKLSAAIAIASVCTVYTGLTFLPVIFEGPLFFTIVAIFDALFVAAWSSLIGVWDNEGTGTCNAFINKYFDARPRKSYFSTDCSLVKAMFAFMIINLSAFVASTVVSFCLRLIELEHTMGWKTLPIFNKREERGRHCACCNHDKYHPSPPSSVSGERLTTPV</sequence>
<proteinExistence type="predicted"/>
<keyword evidence="3" id="KW-1185">Reference proteome</keyword>
<dbReference type="AlphaFoldDB" id="A0A0D2EMV1"/>
<dbReference type="EMBL" id="KN847319">
    <property type="protein sequence ID" value="KIW56748.1"/>
    <property type="molecule type" value="Genomic_DNA"/>
</dbReference>
<accession>A0A0D2EMV1</accession>
<evidence type="ECO:0000256" key="1">
    <source>
        <dbReference type="SAM" id="Phobius"/>
    </source>
</evidence>
<keyword evidence="1" id="KW-1133">Transmembrane helix</keyword>
<dbReference type="RefSeq" id="XP_013317332.1">
    <property type="nucleotide sequence ID" value="XM_013461878.1"/>
</dbReference>
<evidence type="ECO:0008006" key="4">
    <source>
        <dbReference type="Google" id="ProtNLM"/>
    </source>
</evidence>
<dbReference type="GeneID" id="25327291"/>
<reference evidence="2 3" key="1">
    <citation type="submission" date="2015-01" db="EMBL/GenBank/DDBJ databases">
        <title>The Genome Sequence of Exophiala xenobiotica CBS118157.</title>
        <authorList>
            <consortium name="The Broad Institute Genomics Platform"/>
            <person name="Cuomo C."/>
            <person name="de Hoog S."/>
            <person name="Gorbushina A."/>
            <person name="Stielow B."/>
            <person name="Teixiera M."/>
            <person name="Abouelleil A."/>
            <person name="Chapman S.B."/>
            <person name="Priest M."/>
            <person name="Young S.K."/>
            <person name="Wortman J."/>
            <person name="Nusbaum C."/>
            <person name="Birren B."/>
        </authorList>
    </citation>
    <scope>NUCLEOTIDE SEQUENCE [LARGE SCALE GENOMIC DNA]</scope>
    <source>
        <strain evidence="2 3">CBS 118157</strain>
    </source>
</reference>
<keyword evidence="1" id="KW-0812">Transmembrane</keyword>
<evidence type="ECO:0000313" key="2">
    <source>
        <dbReference type="EMBL" id="KIW56748.1"/>
    </source>
</evidence>
<keyword evidence="1" id="KW-0472">Membrane</keyword>
<feature type="transmembrane region" description="Helical" evidence="1">
    <location>
        <begin position="20"/>
        <end position="49"/>
    </location>
</feature>
<dbReference type="HOGENOM" id="CLU_1261386_0_0_1"/>